<name>A0A1B0BDP9_9MUSC</name>
<dbReference type="EnsemblMetazoa" id="GPPI026769-RA">
    <property type="protein sequence ID" value="GPPI026769-PA"/>
    <property type="gene ID" value="GPPI026769"/>
</dbReference>
<sequence length="247" mass="27474">MVNPLSLYTSYSLQLLCFSPISMSLSSVLSAAVSSSSLSLYLRSPLSALLKPPKCVISRLHWSSYNLIVTIATIDQLARLATCLHTSSKVNVNNSSVLIIRAKCFKIFLAQMTQKQNMLKIQAFINRNSIKKHEHICTENWNIARNDSDSSEVIRTLGWREHVTTVCCHKTGSLLQLSSANFTFTAVDVAAYGSQSGGGVWRISAVGRRLFSNKFDIPLTNATTKLKCNVSTLRKLFVYKLIHNLEI</sequence>
<accession>A0A1B0BDP9</accession>
<dbReference type="EMBL" id="JXJN01012589">
    <property type="status" value="NOT_ANNOTATED_CDS"/>
    <property type="molecule type" value="Genomic_DNA"/>
</dbReference>
<proteinExistence type="predicted"/>
<organism evidence="1 2">
    <name type="scientific">Glossina palpalis gambiensis</name>
    <dbReference type="NCBI Taxonomy" id="67801"/>
    <lineage>
        <taxon>Eukaryota</taxon>
        <taxon>Metazoa</taxon>
        <taxon>Ecdysozoa</taxon>
        <taxon>Arthropoda</taxon>
        <taxon>Hexapoda</taxon>
        <taxon>Insecta</taxon>
        <taxon>Pterygota</taxon>
        <taxon>Neoptera</taxon>
        <taxon>Endopterygota</taxon>
        <taxon>Diptera</taxon>
        <taxon>Brachycera</taxon>
        <taxon>Muscomorpha</taxon>
        <taxon>Hippoboscoidea</taxon>
        <taxon>Glossinidae</taxon>
        <taxon>Glossina</taxon>
    </lineage>
</organism>
<evidence type="ECO:0000313" key="1">
    <source>
        <dbReference type="EnsemblMetazoa" id="GPPI026769-PA"/>
    </source>
</evidence>
<dbReference type="AlphaFoldDB" id="A0A1B0BDP9"/>
<evidence type="ECO:0000313" key="2">
    <source>
        <dbReference type="Proteomes" id="UP000092460"/>
    </source>
</evidence>
<dbReference type="Proteomes" id="UP000092460">
    <property type="component" value="Unassembled WGS sequence"/>
</dbReference>
<reference evidence="2" key="1">
    <citation type="submission" date="2015-01" db="EMBL/GenBank/DDBJ databases">
        <authorList>
            <person name="Aksoy S."/>
            <person name="Warren W."/>
            <person name="Wilson R.K."/>
        </authorList>
    </citation>
    <scope>NUCLEOTIDE SEQUENCE [LARGE SCALE GENOMIC DNA]</scope>
    <source>
        <strain evidence="2">IAEA</strain>
    </source>
</reference>
<protein>
    <submittedName>
        <fullName evidence="1">Uncharacterized protein</fullName>
    </submittedName>
</protein>
<dbReference type="VEuPathDB" id="VectorBase:GPPI026769"/>
<reference evidence="1" key="2">
    <citation type="submission" date="2020-05" db="UniProtKB">
        <authorList>
            <consortium name="EnsemblMetazoa"/>
        </authorList>
    </citation>
    <scope>IDENTIFICATION</scope>
    <source>
        <strain evidence="1">IAEA</strain>
    </source>
</reference>
<keyword evidence="2" id="KW-1185">Reference proteome</keyword>